<protein>
    <submittedName>
        <fullName evidence="3">WD40-like Beta Propeller Repeat</fullName>
    </submittedName>
</protein>
<dbReference type="RefSeq" id="WP_143140401.1">
    <property type="nucleotide sequence ID" value="NZ_FOMX01000006.1"/>
</dbReference>
<reference evidence="4" key="1">
    <citation type="submission" date="2016-10" db="EMBL/GenBank/DDBJ databases">
        <authorList>
            <person name="Varghese N."/>
            <person name="Submissions S."/>
        </authorList>
    </citation>
    <scope>NUCLEOTIDE SEQUENCE [LARGE SCALE GENOMIC DNA]</scope>
    <source>
        <strain evidence="4">ATCC 25963</strain>
    </source>
</reference>
<accession>A0A1I1W908</accession>
<name>A0A1I1W908_9BACT</name>
<dbReference type="InterPro" id="IPR011659">
    <property type="entry name" value="WD40"/>
</dbReference>
<evidence type="ECO:0000256" key="1">
    <source>
        <dbReference type="ARBA" id="ARBA00009820"/>
    </source>
</evidence>
<dbReference type="OrthoDB" id="9799878at2"/>
<dbReference type="PANTHER" id="PTHR36842">
    <property type="entry name" value="PROTEIN TOLB HOMOLOG"/>
    <property type="match status" value="1"/>
</dbReference>
<dbReference type="Proteomes" id="UP000199400">
    <property type="component" value="Unassembled WGS sequence"/>
</dbReference>
<dbReference type="SUPFAM" id="SSF82171">
    <property type="entry name" value="DPP6 N-terminal domain-like"/>
    <property type="match status" value="1"/>
</dbReference>
<keyword evidence="4" id="KW-1185">Reference proteome</keyword>
<comment type="similarity">
    <text evidence="1">Belongs to the TolB family.</text>
</comment>
<dbReference type="AlphaFoldDB" id="A0A1I1W908"/>
<dbReference type="Pfam" id="PF07676">
    <property type="entry name" value="PD40"/>
    <property type="match status" value="2"/>
</dbReference>
<evidence type="ECO:0000313" key="4">
    <source>
        <dbReference type="Proteomes" id="UP000199400"/>
    </source>
</evidence>
<dbReference type="Gene3D" id="2.120.10.30">
    <property type="entry name" value="TolB, C-terminal domain"/>
    <property type="match status" value="1"/>
</dbReference>
<sequence>MSASRPGRARWFALGCLLLLTLVATVAEAGTRDQRWRTLETEHFVVHYYQGNEVAAERAAATLERAHSRLAPDLGHSPYLRTQVILTDDTDSSNGSASVVPYAHINGNVTAPESMSVLESYDDWLDVLLTHEYTHIVHIDTIHGIPRLVNALLGFGVLGKVWPPNGAQPRWFIEGLATYEESRLSSQGRHRSAQFDTMMRMHVLEHGFQPIDRVSSPGTIFPNVTTVYLYGLHLVDYIGTRYGHDKLRELSHTYGGQALPYGIHRAVSRVLGVSFEQLWKEFELDITRRFQAQARAIRGRGIREGRRLTFTVASEASNAFTRRPFWSADDRMIYFYDDDGHSNPGIRRISSRGGRIREGVGVGRQGQSTDIERVVEVQGATTGSFLPGGKDMVFEQWSLHDLRYSWNDLYLWHGEQGAPNARQGPADTEQLTFGLRARDAQVAPDGRTVVFVRNDAAQSRLAFLDLHTREVTEVAPLERTQQVYTPRWSPDGRKVAYSMHRAGGYRDLYVYDREAGTHTRLTADRWLDITPAYSPDGRWLLFSSDRDHVINVYAIDLATGRTHQVTNVLGAAFDAVVSHDGTRIAYIGASSTGYDLWVMKFDPSSFLEPLPTVDDLPAADEPTPPLPEDRGRPASARSTRYKPIRTMYPRAIAPASLDLGGAGQGLELGAKLEIADVVGYHRLTGVFRQFVDHQQPTGSVEYTFARLVPTFRFAFRRDFRIHDSSQRYSYDNISADGSFQPYAQKGYRERQTAVRAGIDVPIVRHAIHNASASLDYVFTRFRDLDRDRERLDPNAPASTPPAAGDLGRVDLELRYSNLRSVRYGYGDETGRAASVRLSVVDPHLGGQYGDIQVGAAYTERIRMPWRGHQVLALRIGGGASAGGLGRLGGFRLGGLRDQPDVIQSFLRREAFGEAGYLRGFAWRSLPGDYYAVVNTEYRTPLVDVERGMSSLPLYLRRLTMIPFADVGVAWTERLTREALRWSLGMSLVFSFRIGYRDTIDLFFTYAHGFAQRGDVNYFRALIARSF</sequence>
<dbReference type="PANTHER" id="PTHR36842:SF1">
    <property type="entry name" value="PROTEIN TOLB"/>
    <property type="match status" value="1"/>
</dbReference>
<evidence type="ECO:0000256" key="2">
    <source>
        <dbReference type="SAM" id="MobiDB-lite"/>
    </source>
</evidence>
<proteinExistence type="inferred from homology"/>
<gene>
    <name evidence="3" type="ORF">SAMN02745121_02178</name>
</gene>
<dbReference type="STRING" id="54.SAMN02745121_02178"/>
<organism evidence="3 4">
    <name type="scientific">Nannocystis exedens</name>
    <dbReference type="NCBI Taxonomy" id="54"/>
    <lineage>
        <taxon>Bacteria</taxon>
        <taxon>Pseudomonadati</taxon>
        <taxon>Myxococcota</taxon>
        <taxon>Polyangia</taxon>
        <taxon>Nannocystales</taxon>
        <taxon>Nannocystaceae</taxon>
        <taxon>Nannocystis</taxon>
    </lineage>
</organism>
<evidence type="ECO:0000313" key="3">
    <source>
        <dbReference type="EMBL" id="SFD91695.1"/>
    </source>
</evidence>
<dbReference type="EMBL" id="FOMX01000006">
    <property type="protein sequence ID" value="SFD91695.1"/>
    <property type="molecule type" value="Genomic_DNA"/>
</dbReference>
<dbReference type="InterPro" id="IPR011042">
    <property type="entry name" value="6-blade_b-propeller_TolB-like"/>
</dbReference>
<feature type="region of interest" description="Disordered" evidence="2">
    <location>
        <begin position="612"/>
        <end position="639"/>
    </location>
</feature>